<gene>
    <name evidence="2" type="ORF">GCM10025782_23810</name>
</gene>
<evidence type="ECO:0000313" key="2">
    <source>
        <dbReference type="EMBL" id="GAA4724962.1"/>
    </source>
</evidence>
<feature type="transmembrane region" description="Helical" evidence="1">
    <location>
        <begin position="241"/>
        <end position="263"/>
    </location>
</feature>
<evidence type="ECO:0000256" key="1">
    <source>
        <dbReference type="SAM" id="Phobius"/>
    </source>
</evidence>
<evidence type="ECO:0000313" key="3">
    <source>
        <dbReference type="Proteomes" id="UP001500556"/>
    </source>
</evidence>
<organism evidence="2 3">
    <name type="scientific">Pedococcus ginsenosidimutans</name>
    <dbReference type="NCBI Taxonomy" id="490570"/>
    <lineage>
        <taxon>Bacteria</taxon>
        <taxon>Bacillati</taxon>
        <taxon>Actinomycetota</taxon>
        <taxon>Actinomycetes</taxon>
        <taxon>Micrococcales</taxon>
        <taxon>Intrasporangiaceae</taxon>
        <taxon>Pedococcus</taxon>
    </lineage>
</organism>
<dbReference type="Proteomes" id="UP001500556">
    <property type="component" value="Unassembled WGS sequence"/>
</dbReference>
<comment type="caution">
    <text evidence="2">The sequence shown here is derived from an EMBL/GenBank/DDBJ whole genome shotgun (WGS) entry which is preliminary data.</text>
</comment>
<feature type="transmembrane region" description="Helical" evidence="1">
    <location>
        <begin position="326"/>
        <end position="348"/>
    </location>
</feature>
<feature type="transmembrane region" description="Helical" evidence="1">
    <location>
        <begin position="102"/>
        <end position="122"/>
    </location>
</feature>
<keyword evidence="1" id="KW-0472">Membrane</keyword>
<protein>
    <submittedName>
        <fullName evidence="2">Uncharacterized protein</fullName>
    </submittedName>
</protein>
<feature type="transmembrane region" description="Helical" evidence="1">
    <location>
        <begin position="389"/>
        <end position="409"/>
    </location>
</feature>
<keyword evidence="1" id="KW-0812">Transmembrane</keyword>
<sequence length="750" mass="78804">MTSPRIRAFAGSAAGPVLTAVLSFLAAAQALRLWQWRPGTPLSLSGDAPQVLVQVGAILRSDWYRVNDHVGAPFGLNQAWFSTADVLNFAGIKALGLFTDSAATASAVFFVLGFPAAALAAYWLARQLGATRPAAVVTGVLFSVIPGHQEWFAHLWLAAYWTVPLAVWLVVRVARGEALLPPRSDLRAGGAVARRARWAVARTAAILLVVGLSDVYYVAFTLILLAVVLVFRLGTGSRAVALVPGALAAAVLGLLCGGSLFAATRGRAGDLVTGALPAQRVIGESETYAGKIIELVLPWYEHRAAPLRFLSFAYGVAAPPSVERPALGVVALAGVVAILWVALASLAFGRRSNGLWGLLAVLTLVSLAFYTRAGLGSVVALFFTPQIRTWSRFVVLIALFGLLAVGLWLSRLGRRHGRRTAWVVAAVVLALGVLDQTNPGVAPRYDRLARQQAELTAFTHDLADHVGRSCPVFQLPVLAYPEETPPGSMGDYDLLLPSIASPASLGWSYGAIRGTNRADWQLALPVADHQRLVEDLAAAGFCAVEVDRDGYTGSNDPTAALQERLGAPVATAAREHLVAYDLRPTGAALSASLGEDGLARRRDAVLQPVVVSLAGSLVELTSGRPSQWTGPAAVITASNLGNAPVQVQVSLEVAGNGDAQRTVTITAPGTPTRTVTVTQDQPRTVTVPLTLPRGRTELRLEATGGVTAISGSQGRDQASLKVSDLRVETASGVNAASLQEFAAASPPSLR</sequence>
<proteinExistence type="predicted"/>
<keyword evidence="1" id="KW-1133">Transmembrane helix</keyword>
<name>A0ABP8YAW4_9MICO</name>
<feature type="transmembrane region" description="Helical" evidence="1">
    <location>
        <begin position="355"/>
        <end position="383"/>
    </location>
</feature>
<dbReference type="RefSeq" id="WP_345503549.1">
    <property type="nucleotide sequence ID" value="NZ_BAABLO010000011.1"/>
</dbReference>
<reference evidence="3" key="1">
    <citation type="journal article" date="2019" name="Int. J. Syst. Evol. Microbiol.">
        <title>The Global Catalogue of Microorganisms (GCM) 10K type strain sequencing project: providing services to taxonomists for standard genome sequencing and annotation.</title>
        <authorList>
            <consortium name="The Broad Institute Genomics Platform"/>
            <consortium name="The Broad Institute Genome Sequencing Center for Infectious Disease"/>
            <person name="Wu L."/>
            <person name="Ma J."/>
        </authorList>
    </citation>
    <scope>NUCLEOTIDE SEQUENCE [LARGE SCALE GENOMIC DNA]</scope>
    <source>
        <strain evidence="3">JCM 18961</strain>
    </source>
</reference>
<accession>A0ABP8YAW4</accession>
<keyword evidence="3" id="KW-1185">Reference proteome</keyword>
<dbReference type="EMBL" id="BAABLO010000011">
    <property type="protein sequence ID" value="GAA4724962.1"/>
    <property type="molecule type" value="Genomic_DNA"/>
</dbReference>